<dbReference type="InterPro" id="IPR036412">
    <property type="entry name" value="HAD-like_sf"/>
</dbReference>
<dbReference type="InterPro" id="IPR041065">
    <property type="entry name" value="GNAT-like"/>
</dbReference>
<dbReference type="AlphaFoldDB" id="A0A9W6QMF2"/>
<reference evidence="2" key="1">
    <citation type="submission" date="2023-02" db="EMBL/GenBank/DDBJ databases">
        <title>Actinokineospora globicatena NBRC 15670.</title>
        <authorList>
            <person name="Ichikawa N."/>
            <person name="Sato H."/>
            <person name="Tonouchi N."/>
        </authorList>
    </citation>
    <scope>NUCLEOTIDE SEQUENCE</scope>
    <source>
        <strain evidence="2">NBRC 15670</strain>
    </source>
</reference>
<sequence>MADRLLDAYDALLFDLDGTVYRGGQVIDGAAEAVAAARAERTTVRFVTNNASRSPDQVAEHLTRLGVPATADEVSTSAQAAAVVLAGRLEQGDHVLVLGTSALAAEITGVGLVPVRTADGARAVVQGLSPDLSWNDLAEASVAIRAGALWVACNVDRTLPTERGLLPGNGSLVAALRHATEQEPEVAGKPATPLMDESVRASGARHPLVVGDRLDTDIEGAVAAGLDSLLVLTGVSTAADVIAAGPEARPTYIAADLGAITAPADDLAIGPKPGWDLRTGPDGIAVTGDGDPLDLLRALCAASWAFPTPPPITGDHPALATLGLTAPR</sequence>
<dbReference type="PANTHER" id="PTHR19288:SF95">
    <property type="entry name" value="D-GLYCEROL 3-PHOSPHATE PHOSPHATASE"/>
    <property type="match status" value="1"/>
</dbReference>
<protein>
    <submittedName>
        <fullName evidence="2">Acid sugar phosphatase</fullName>
    </submittedName>
</protein>
<evidence type="ECO:0000313" key="3">
    <source>
        <dbReference type="Proteomes" id="UP001165042"/>
    </source>
</evidence>
<dbReference type="Gene3D" id="3.40.50.1000">
    <property type="entry name" value="HAD superfamily/HAD-like"/>
    <property type="match status" value="2"/>
</dbReference>
<dbReference type="Pfam" id="PF18407">
    <property type="entry name" value="GNAT_like"/>
    <property type="match status" value="1"/>
</dbReference>
<dbReference type="PANTHER" id="PTHR19288">
    <property type="entry name" value="4-NITROPHENYLPHOSPHATASE-RELATED"/>
    <property type="match status" value="1"/>
</dbReference>
<dbReference type="GO" id="GO:0016791">
    <property type="term" value="F:phosphatase activity"/>
    <property type="evidence" value="ECO:0007669"/>
    <property type="project" value="TreeGrafter"/>
</dbReference>
<name>A0A9W6QMF2_9PSEU</name>
<evidence type="ECO:0000259" key="1">
    <source>
        <dbReference type="Pfam" id="PF18407"/>
    </source>
</evidence>
<proteinExistence type="predicted"/>
<dbReference type="InterPro" id="IPR023214">
    <property type="entry name" value="HAD_sf"/>
</dbReference>
<dbReference type="Proteomes" id="UP001165042">
    <property type="component" value="Unassembled WGS sequence"/>
</dbReference>
<dbReference type="Pfam" id="PF13344">
    <property type="entry name" value="Hydrolase_6"/>
    <property type="match status" value="1"/>
</dbReference>
<dbReference type="NCBIfam" id="TIGR01460">
    <property type="entry name" value="HAD-SF-IIA"/>
    <property type="match status" value="1"/>
</dbReference>
<gene>
    <name evidence="2" type="ORF">Aglo03_44020</name>
</gene>
<dbReference type="RefSeq" id="WP_285611910.1">
    <property type="nucleotide sequence ID" value="NZ_BSSD01000006.1"/>
</dbReference>
<dbReference type="GO" id="GO:0005737">
    <property type="term" value="C:cytoplasm"/>
    <property type="evidence" value="ECO:0007669"/>
    <property type="project" value="TreeGrafter"/>
</dbReference>
<evidence type="ECO:0000313" key="2">
    <source>
        <dbReference type="EMBL" id="GLW93586.1"/>
    </source>
</evidence>
<dbReference type="InterPro" id="IPR006357">
    <property type="entry name" value="HAD-SF_hydro_IIA"/>
</dbReference>
<feature type="domain" description="GCN5-related N-acetyltransferase-like" evidence="1">
    <location>
        <begin position="273"/>
        <end position="324"/>
    </location>
</feature>
<accession>A0A9W6QMF2</accession>
<keyword evidence="3" id="KW-1185">Reference proteome</keyword>
<dbReference type="EMBL" id="BSSD01000006">
    <property type="protein sequence ID" value="GLW93586.1"/>
    <property type="molecule type" value="Genomic_DNA"/>
</dbReference>
<dbReference type="Pfam" id="PF13242">
    <property type="entry name" value="Hydrolase_like"/>
    <property type="match status" value="1"/>
</dbReference>
<comment type="caution">
    <text evidence="2">The sequence shown here is derived from an EMBL/GenBank/DDBJ whole genome shotgun (WGS) entry which is preliminary data.</text>
</comment>
<organism evidence="2 3">
    <name type="scientific">Actinokineospora globicatena</name>
    <dbReference type="NCBI Taxonomy" id="103729"/>
    <lineage>
        <taxon>Bacteria</taxon>
        <taxon>Bacillati</taxon>
        <taxon>Actinomycetota</taxon>
        <taxon>Actinomycetes</taxon>
        <taxon>Pseudonocardiales</taxon>
        <taxon>Pseudonocardiaceae</taxon>
        <taxon>Actinokineospora</taxon>
    </lineage>
</organism>
<dbReference type="SUPFAM" id="SSF56784">
    <property type="entry name" value="HAD-like"/>
    <property type="match status" value="1"/>
</dbReference>